<accession>A0A6L9MPY6</accession>
<name>A0A6L9MPY6_9ALTE</name>
<keyword evidence="3" id="KW-1185">Reference proteome</keyword>
<keyword evidence="1" id="KW-0812">Transmembrane</keyword>
<dbReference type="Proteomes" id="UP000478837">
    <property type="component" value="Unassembled WGS sequence"/>
</dbReference>
<dbReference type="Gene3D" id="3.30.530.20">
    <property type="match status" value="1"/>
</dbReference>
<dbReference type="InterPro" id="IPR019587">
    <property type="entry name" value="Polyketide_cyclase/dehydratase"/>
</dbReference>
<evidence type="ECO:0000313" key="2">
    <source>
        <dbReference type="EMBL" id="NDW20289.1"/>
    </source>
</evidence>
<feature type="transmembrane region" description="Helical" evidence="1">
    <location>
        <begin position="7"/>
        <end position="25"/>
    </location>
</feature>
<gene>
    <name evidence="2" type="ORF">GTW09_01930</name>
</gene>
<reference evidence="2 3" key="1">
    <citation type="submission" date="2020-01" db="EMBL/GenBank/DDBJ databases">
        <title>Genomes of bacteria type strains.</title>
        <authorList>
            <person name="Chen J."/>
            <person name="Zhu S."/>
            <person name="Yang J."/>
        </authorList>
    </citation>
    <scope>NUCLEOTIDE SEQUENCE [LARGE SCALE GENOMIC DNA]</scope>
    <source>
        <strain evidence="2 3">LMG 22958</strain>
    </source>
</reference>
<keyword evidence="1" id="KW-1133">Transmembrane helix</keyword>
<sequence length="177" mass="20088">MGVLKKLFFTVSTLIVIGIVASFFMPQHYTVERSIIIDAETSDVYPYVVNLKQWEKWGVWFKRDPDIELSYEGPDRAIGMRLEWKSETQGDGEMEITLLEHNSKVGYSLFFPELDMGSDGVVEIEAVDEGSRVTWRDKGTVDNNPVNKFFILFIDGIIGPDFALGLENLKTVVENNA</sequence>
<proteinExistence type="predicted"/>
<evidence type="ECO:0000256" key="1">
    <source>
        <dbReference type="SAM" id="Phobius"/>
    </source>
</evidence>
<dbReference type="Pfam" id="PF10604">
    <property type="entry name" value="Polyketide_cyc2"/>
    <property type="match status" value="1"/>
</dbReference>
<dbReference type="RefSeq" id="WP_163109575.1">
    <property type="nucleotide sequence ID" value="NZ_JAAAWP010000001.1"/>
</dbReference>
<dbReference type="AlphaFoldDB" id="A0A6L9MPY6"/>
<comment type="caution">
    <text evidence="2">The sequence shown here is derived from an EMBL/GenBank/DDBJ whole genome shotgun (WGS) entry which is preliminary data.</text>
</comment>
<evidence type="ECO:0000313" key="3">
    <source>
        <dbReference type="Proteomes" id="UP000478837"/>
    </source>
</evidence>
<dbReference type="SUPFAM" id="SSF55961">
    <property type="entry name" value="Bet v1-like"/>
    <property type="match status" value="1"/>
</dbReference>
<dbReference type="InterPro" id="IPR023393">
    <property type="entry name" value="START-like_dom_sf"/>
</dbReference>
<dbReference type="CDD" id="cd07818">
    <property type="entry name" value="SRPBCC_1"/>
    <property type="match status" value="1"/>
</dbReference>
<keyword evidence="1" id="KW-0472">Membrane</keyword>
<dbReference type="EMBL" id="JAAAWP010000001">
    <property type="protein sequence ID" value="NDW20289.1"/>
    <property type="molecule type" value="Genomic_DNA"/>
</dbReference>
<organism evidence="2 3">
    <name type="scientific">Alteromonas hispanica</name>
    <dbReference type="NCBI Taxonomy" id="315421"/>
    <lineage>
        <taxon>Bacteria</taxon>
        <taxon>Pseudomonadati</taxon>
        <taxon>Pseudomonadota</taxon>
        <taxon>Gammaproteobacteria</taxon>
        <taxon>Alteromonadales</taxon>
        <taxon>Alteromonadaceae</taxon>
        <taxon>Alteromonas/Salinimonas group</taxon>
        <taxon>Alteromonas</taxon>
    </lineage>
</organism>
<protein>
    <submittedName>
        <fullName evidence="2">Polyketide cyclase</fullName>
    </submittedName>
</protein>